<dbReference type="Pfam" id="PF13772">
    <property type="entry name" value="AIG2_2"/>
    <property type="match status" value="1"/>
</dbReference>
<dbReference type="CDD" id="cd06661">
    <property type="entry name" value="GGCT_like"/>
    <property type="match status" value="1"/>
</dbReference>
<keyword evidence="1" id="KW-0456">Lyase</keyword>
<dbReference type="SUPFAM" id="SSF110857">
    <property type="entry name" value="Gamma-glutamyl cyclotransferase-like"/>
    <property type="match status" value="1"/>
</dbReference>
<dbReference type="RefSeq" id="WP_260728610.1">
    <property type="nucleotide sequence ID" value="NZ_BAAABS010000015.1"/>
</dbReference>
<dbReference type="EMBL" id="CP073721">
    <property type="protein sequence ID" value="UWZ39209.1"/>
    <property type="molecule type" value="Genomic_DNA"/>
</dbReference>
<name>A0ABY5ZG10_9ACTN</name>
<dbReference type="Gene3D" id="3.10.490.10">
    <property type="entry name" value="Gamma-glutamyl cyclotransferase-like"/>
    <property type="match status" value="1"/>
</dbReference>
<dbReference type="InterPro" id="IPR017939">
    <property type="entry name" value="G-Glutamylcylcotransferase"/>
</dbReference>
<protein>
    <submittedName>
        <fullName evidence="2">Gamma-glutamylcyclotransferase</fullName>
    </submittedName>
</protein>
<dbReference type="InterPro" id="IPR036568">
    <property type="entry name" value="GGCT-like_sf"/>
</dbReference>
<keyword evidence="3" id="KW-1185">Reference proteome</keyword>
<dbReference type="InterPro" id="IPR013024">
    <property type="entry name" value="GGCT-like"/>
</dbReference>
<accession>A0ABY5ZG10</accession>
<reference evidence="2" key="1">
    <citation type="submission" date="2021-04" db="EMBL/GenBank/DDBJ databases">
        <title>Biosynthetic gene clusters of Dactylosporangioum roseum.</title>
        <authorList>
            <person name="Hartkoorn R.C."/>
            <person name="Beaudoing E."/>
            <person name="Hot D."/>
            <person name="Moureu S."/>
        </authorList>
    </citation>
    <scope>NUCLEOTIDE SEQUENCE</scope>
    <source>
        <strain evidence="2">NRRL B-16295</strain>
    </source>
</reference>
<evidence type="ECO:0000313" key="2">
    <source>
        <dbReference type="EMBL" id="UWZ39209.1"/>
    </source>
</evidence>
<organism evidence="2 3">
    <name type="scientific">Dactylosporangium roseum</name>
    <dbReference type="NCBI Taxonomy" id="47989"/>
    <lineage>
        <taxon>Bacteria</taxon>
        <taxon>Bacillati</taxon>
        <taxon>Actinomycetota</taxon>
        <taxon>Actinomycetes</taxon>
        <taxon>Micromonosporales</taxon>
        <taxon>Micromonosporaceae</taxon>
        <taxon>Dactylosporangium</taxon>
    </lineage>
</organism>
<evidence type="ECO:0000256" key="1">
    <source>
        <dbReference type="ARBA" id="ARBA00023239"/>
    </source>
</evidence>
<sequence>MSDDPALGISPETHYFAYGTLLGLAAMRGYAPSATRDAVAQLAHHRLVFERYSNEAPEYGGCSLERRPGEVVNGAIYRISAADFESLDVAVRRAQGWFDRIPVTLVTTEGVVVTASTYLIPNSLERFAPSDDYVRDILPGARELGLPECYVDRLASIIAEHQALRAEG</sequence>
<evidence type="ECO:0000313" key="3">
    <source>
        <dbReference type="Proteomes" id="UP001058271"/>
    </source>
</evidence>
<gene>
    <name evidence="2" type="ORF">Drose_13820</name>
</gene>
<dbReference type="PANTHER" id="PTHR12935:SF0">
    <property type="entry name" value="GAMMA-GLUTAMYLCYCLOTRANSFERASE"/>
    <property type="match status" value="1"/>
</dbReference>
<dbReference type="PANTHER" id="PTHR12935">
    <property type="entry name" value="GAMMA-GLUTAMYLCYCLOTRANSFERASE"/>
    <property type="match status" value="1"/>
</dbReference>
<dbReference type="Proteomes" id="UP001058271">
    <property type="component" value="Chromosome"/>
</dbReference>
<proteinExistence type="predicted"/>